<keyword evidence="1" id="KW-0732">Signal</keyword>
<dbReference type="GeneID" id="101889833"/>
<dbReference type="Proteomes" id="UP001652621">
    <property type="component" value="Unplaced"/>
</dbReference>
<gene>
    <name evidence="3" type="primary">LOC101889833</name>
</gene>
<sequence length="467" mass="50647">MHLKRRGIFGILFLVCCLNIQLTNGQQCSGLDILFNGACFAFTRGDCGQDNILIGDQCCNEHCVRLCSGINCLGCCHPRPQTSSTTTCQNPCQSQTSTQCQNSQCVQPSQAINCPTGGCNNCGTQSTQPCCQTTNCPTGGCNNCGTQSTQPCCQTINCPTGGCNNCATQCTQPGCQTINCPTGGCNNCGTPTYPPTNPPKPPIFPITTTTTEQPTIIPPTQPPTTVTPPRPHCPEGTILIGEYCQLLYCPYGTTMSNGKCIRIECPEGTMWTGSRCSLPEPITHNITINNKINTISEASRPNININYTNNLQVNAPVTINQEESNNSTDCEDDTVPTSPPRCCTVVTPRTCKKTYNRWHCYHTRNQMCGDFCEASTIYLRPPRPYSRPNLVIVPPCDTPNGQCGLMTGGYDCSGCAYGNGLGCPSYCNRYKCVPPRCAFCDQQTYCRHNFGSFGCFEDDGCFDSWCS</sequence>
<evidence type="ECO:0000313" key="3">
    <source>
        <dbReference type="RefSeq" id="XP_058988323.1"/>
    </source>
</evidence>
<accession>A0ABM3VR96</accession>
<organism evidence="2 3">
    <name type="scientific">Musca domestica</name>
    <name type="common">House fly</name>
    <dbReference type="NCBI Taxonomy" id="7370"/>
    <lineage>
        <taxon>Eukaryota</taxon>
        <taxon>Metazoa</taxon>
        <taxon>Ecdysozoa</taxon>
        <taxon>Arthropoda</taxon>
        <taxon>Hexapoda</taxon>
        <taxon>Insecta</taxon>
        <taxon>Pterygota</taxon>
        <taxon>Neoptera</taxon>
        <taxon>Endopterygota</taxon>
        <taxon>Diptera</taxon>
        <taxon>Brachycera</taxon>
        <taxon>Muscomorpha</taxon>
        <taxon>Muscoidea</taxon>
        <taxon>Muscidae</taxon>
        <taxon>Musca</taxon>
    </lineage>
</organism>
<keyword evidence="2" id="KW-1185">Reference proteome</keyword>
<name>A0ABM3VR96_MUSDO</name>
<reference evidence="3" key="1">
    <citation type="submission" date="2025-08" db="UniProtKB">
        <authorList>
            <consortium name="RefSeq"/>
        </authorList>
    </citation>
    <scope>IDENTIFICATION</scope>
    <source>
        <strain evidence="3">Aabys</strain>
        <tissue evidence="3">Whole body</tissue>
    </source>
</reference>
<protein>
    <submittedName>
        <fullName evidence="3">Mucin-2</fullName>
    </submittedName>
</protein>
<evidence type="ECO:0000313" key="2">
    <source>
        <dbReference type="Proteomes" id="UP001652621"/>
    </source>
</evidence>
<evidence type="ECO:0000256" key="1">
    <source>
        <dbReference type="SAM" id="SignalP"/>
    </source>
</evidence>
<feature type="chain" id="PRO_5046060595" evidence="1">
    <location>
        <begin position="26"/>
        <end position="467"/>
    </location>
</feature>
<proteinExistence type="predicted"/>
<dbReference type="RefSeq" id="XP_058988323.1">
    <property type="nucleotide sequence ID" value="XM_059132340.1"/>
</dbReference>
<feature type="signal peptide" evidence="1">
    <location>
        <begin position="1"/>
        <end position="25"/>
    </location>
</feature>